<protein>
    <submittedName>
        <fullName evidence="4">Putative epoxide hydrolase protein</fullName>
    </submittedName>
</protein>
<dbReference type="OrthoDB" id="408373at2759"/>
<organism evidence="4 5">
    <name type="scientific">Eutypa lata (strain UCR-EL1)</name>
    <name type="common">Grapevine dieback disease fungus</name>
    <name type="synonym">Eutypa armeniacae</name>
    <dbReference type="NCBI Taxonomy" id="1287681"/>
    <lineage>
        <taxon>Eukaryota</taxon>
        <taxon>Fungi</taxon>
        <taxon>Dikarya</taxon>
        <taxon>Ascomycota</taxon>
        <taxon>Pezizomycotina</taxon>
        <taxon>Sordariomycetes</taxon>
        <taxon>Xylariomycetidae</taxon>
        <taxon>Xylariales</taxon>
        <taxon>Diatrypaceae</taxon>
        <taxon>Eutypa</taxon>
    </lineage>
</organism>
<dbReference type="Gene3D" id="3.40.50.1820">
    <property type="entry name" value="alpha/beta hydrolase"/>
    <property type="match status" value="1"/>
</dbReference>
<dbReference type="EMBL" id="KB706326">
    <property type="protein sequence ID" value="EMR67943.1"/>
    <property type="molecule type" value="Genomic_DNA"/>
</dbReference>
<dbReference type="SUPFAM" id="SSF53474">
    <property type="entry name" value="alpha/beta-Hydrolases"/>
    <property type="match status" value="1"/>
</dbReference>
<feature type="domain" description="AB hydrolase-1" evidence="3">
    <location>
        <begin position="8"/>
        <end position="233"/>
    </location>
</feature>
<dbReference type="eggNOG" id="KOG4178">
    <property type="taxonomic scope" value="Eukaryota"/>
</dbReference>
<name>M7STT9_EUTLA</name>
<evidence type="ECO:0000256" key="1">
    <source>
        <dbReference type="ARBA" id="ARBA00022801"/>
    </source>
</evidence>
<evidence type="ECO:0000313" key="5">
    <source>
        <dbReference type="Proteomes" id="UP000012174"/>
    </source>
</evidence>
<sequence>MKKISSHIATVIKEVTDQPIILGGHDWGGWFVWRLTLYYPELIRGVFSFCVPYRPPRPVKVTLEQLVEKLPNWRYQLQISSGGTENIIQKSPERLRGFLNSLYGGRTPEGQPGFSTSVGIIEENIDIIGPSPLVSKDIMDFYVQEYSRHGLHAPCNWYRTRELESEDETVLAKEQPDFKFKLPAMLVMAEQDAALPLQMADGQEEYFEGDNFKMEVLAGANHWAMLQKPEECNKLIGGFVKKVLGDDLKASL</sequence>
<dbReference type="Pfam" id="PF12697">
    <property type="entry name" value="Abhydrolase_6"/>
    <property type="match status" value="1"/>
</dbReference>
<reference evidence="5" key="1">
    <citation type="journal article" date="2013" name="Genome Announc.">
        <title>Draft genome sequence of the grapevine dieback fungus Eutypa lata UCR-EL1.</title>
        <authorList>
            <person name="Blanco-Ulate B."/>
            <person name="Rolshausen P.E."/>
            <person name="Cantu D."/>
        </authorList>
    </citation>
    <scope>NUCLEOTIDE SEQUENCE [LARGE SCALE GENOMIC DNA]</scope>
    <source>
        <strain evidence="5">UCR-EL1</strain>
    </source>
</reference>
<dbReference type="OMA" id="QVEASHW"/>
<dbReference type="STRING" id="1287681.M7STT9"/>
<evidence type="ECO:0000256" key="2">
    <source>
        <dbReference type="ARBA" id="ARBA00038334"/>
    </source>
</evidence>
<dbReference type="InterPro" id="IPR029058">
    <property type="entry name" value="AB_hydrolase_fold"/>
</dbReference>
<dbReference type="InterPro" id="IPR000073">
    <property type="entry name" value="AB_hydrolase_1"/>
</dbReference>
<dbReference type="GO" id="GO:0016787">
    <property type="term" value="F:hydrolase activity"/>
    <property type="evidence" value="ECO:0007669"/>
    <property type="project" value="UniProtKB-KW"/>
</dbReference>
<proteinExistence type="inferred from homology"/>
<dbReference type="Proteomes" id="UP000012174">
    <property type="component" value="Unassembled WGS sequence"/>
</dbReference>
<dbReference type="AlphaFoldDB" id="M7STT9"/>
<gene>
    <name evidence="4" type="ORF">UCREL1_5047</name>
</gene>
<keyword evidence="1 4" id="KW-0378">Hydrolase</keyword>
<dbReference type="PRINTS" id="PR00412">
    <property type="entry name" value="EPOXHYDRLASE"/>
</dbReference>
<dbReference type="KEGG" id="ela:UCREL1_5047"/>
<dbReference type="PANTHER" id="PTHR43329">
    <property type="entry name" value="EPOXIDE HYDROLASE"/>
    <property type="match status" value="1"/>
</dbReference>
<dbReference type="HOGENOM" id="CLU_020336_7_5_1"/>
<comment type="similarity">
    <text evidence="2">Belongs to the AB hydrolase superfamily. Epoxide hydrolase family.</text>
</comment>
<dbReference type="InterPro" id="IPR000639">
    <property type="entry name" value="Epox_hydrolase-like"/>
</dbReference>
<evidence type="ECO:0000313" key="4">
    <source>
        <dbReference type="EMBL" id="EMR67943.1"/>
    </source>
</evidence>
<evidence type="ECO:0000259" key="3">
    <source>
        <dbReference type="Pfam" id="PF12697"/>
    </source>
</evidence>
<keyword evidence="5" id="KW-1185">Reference proteome</keyword>
<accession>M7STT9</accession>